<sequence length="162" mass="17582">MKRQKRELALQLAGSDRGRLADRGSVVKYGDLILRVRADRVRAHLAENSRSNAPPHFRGRAATESDGTVVVRGVIRESWGQVVMPRVSFFVALWMVVFIAIGIAEGLGSGGLPTFLLGAAGLPIFVLIAAMLGRLRKDTFDRCADKLQAALRTQLNATQISG</sequence>
<reference evidence="2" key="1">
    <citation type="journal article" date="2014" name="Int. J. Syst. Evol. Microbiol.">
        <title>Complete genome sequence of Corynebacterium casei LMG S-19264T (=DSM 44701T), isolated from a smear-ripened cheese.</title>
        <authorList>
            <consortium name="US DOE Joint Genome Institute (JGI-PGF)"/>
            <person name="Walter F."/>
            <person name="Albersmeier A."/>
            <person name="Kalinowski J."/>
            <person name="Ruckert C."/>
        </authorList>
    </citation>
    <scope>NUCLEOTIDE SEQUENCE</scope>
    <source>
        <strain evidence="2">CGMCC 1.15085</strain>
    </source>
</reference>
<keyword evidence="1" id="KW-0472">Membrane</keyword>
<dbReference type="AlphaFoldDB" id="A0A916T3J2"/>
<feature type="transmembrane region" description="Helical" evidence="1">
    <location>
        <begin position="110"/>
        <end position="132"/>
    </location>
</feature>
<organism evidence="2 3">
    <name type="scientific">Flexivirga endophytica</name>
    <dbReference type="NCBI Taxonomy" id="1849103"/>
    <lineage>
        <taxon>Bacteria</taxon>
        <taxon>Bacillati</taxon>
        <taxon>Actinomycetota</taxon>
        <taxon>Actinomycetes</taxon>
        <taxon>Micrococcales</taxon>
        <taxon>Dermacoccaceae</taxon>
        <taxon>Flexivirga</taxon>
    </lineage>
</organism>
<name>A0A916T3J2_9MICO</name>
<accession>A0A916T3J2</accession>
<evidence type="ECO:0000313" key="2">
    <source>
        <dbReference type="EMBL" id="GGB30146.1"/>
    </source>
</evidence>
<reference evidence="2" key="2">
    <citation type="submission" date="2020-09" db="EMBL/GenBank/DDBJ databases">
        <authorList>
            <person name="Sun Q."/>
            <person name="Zhou Y."/>
        </authorList>
    </citation>
    <scope>NUCLEOTIDE SEQUENCE</scope>
    <source>
        <strain evidence="2">CGMCC 1.15085</strain>
    </source>
</reference>
<gene>
    <name evidence="2" type="ORF">GCM10011492_20730</name>
</gene>
<keyword evidence="1" id="KW-0812">Transmembrane</keyword>
<dbReference type="RefSeq" id="WP_188836930.1">
    <property type="nucleotide sequence ID" value="NZ_BMHI01000003.1"/>
</dbReference>
<comment type="caution">
    <text evidence="2">The sequence shown here is derived from an EMBL/GenBank/DDBJ whole genome shotgun (WGS) entry which is preliminary data.</text>
</comment>
<protein>
    <submittedName>
        <fullName evidence="2">Uncharacterized protein</fullName>
    </submittedName>
</protein>
<keyword evidence="1" id="KW-1133">Transmembrane helix</keyword>
<feature type="transmembrane region" description="Helical" evidence="1">
    <location>
        <begin position="87"/>
        <end position="104"/>
    </location>
</feature>
<dbReference type="EMBL" id="BMHI01000003">
    <property type="protein sequence ID" value="GGB30146.1"/>
    <property type="molecule type" value="Genomic_DNA"/>
</dbReference>
<proteinExistence type="predicted"/>
<evidence type="ECO:0000313" key="3">
    <source>
        <dbReference type="Proteomes" id="UP000636793"/>
    </source>
</evidence>
<keyword evidence="3" id="KW-1185">Reference proteome</keyword>
<dbReference type="Proteomes" id="UP000636793">
    <property type="component" value="Unassembled WGS sequence"/>
</dbReference>
<evidence type="ECO:0000256" key="1">
    <source>
        <dbReference type="SAM" id="Phobius"/>
    </source>
</evidence>